<dbReference type="PANTHER" id="PTHR11669">
    <property type="entry name" value="REPLICATION FACTOR C / DNA POLYMERASE III GAMMA-TAU SUBUNIT"/>
    <property type="match status" value="1"/>
</dbReference>
<dbReference type="GeneID" id="98315765"/>
<reference evidence="1 2" key="1">
    <citation type="journal article" date="2015" name="Genome Announc.">
        <title>Expanding the biotechnology potential of lactobacilli through comparative genomics of 213 strains and associated genera.</title>
        <authorList>
            <person name="Sun Z."/>
            <person name="Harris H.M."/>
            <person name="McCann A."/>
            <person name="Guo C."/>
            <person name="Argimon S."/>
            <person name="Zhang W."/>
            <person name="Yang X."/>
            <person name="Jeffery I.B."/>
            <person name="Cooney J.C."/>
            <person name="Kagawa T.F."/>
            <person name="Liu W."/>
            <person name="Song Y."/>
            <person name="Salvetti E."/>
            <person name="Wrobel A."/>
            <person name="Rasinkangas P."/>
            <person name="Parkhill J."/>
            <person name="Rea M.C."/>
            <person name="O'Sullivan O."/>
            <person name="Ritari J."/>
            <person name="Douillard F.P."/>
            <person name="Paul Ross R."/>
            <person name="Yang R."/>
            <person name="Briner A.E."/>
            <person name="Felis G.E."/>
            <person name="de Vos W.M."/>
            <person name="Barrangou R."/>
            <person name="Klaenhammer T.R."/>
            <person name="Caufield P.W."/>
            <person name="Cui Y."/>
            <person name="Zhang H."/>
            <person name="O'Toole P.W."/>
        </authorList>
    </citation>
    <scope>NUCLEOTIDE SEQUENCE [LARGE SCALE GENOMIC DNA]</scope>
    <source>
        <strain evidence="1 2">DSM 20444</strain>
    </source>
</reference>
<evidence type="ECO:0000313" key="2">
    <source>
        <dbReference type="Proteomes" id="UP000050898"/>
    </source>
</evidence>
<dbReference type="GO" id="GO:0006261">
    <property type="term" value="P:DNA-templated DNA replication"/>
    <property type="evidence" value="ECO:0007669"/>
    <property type="project" value="TreeGrafter"/>
</dbReference>
<dbReference type="Gene3D" id="3.40.50.300">
    <property type="entry name" value="P-loop containing nucleotide triphosphate hydrolases"/>
    <property type="match status" value="1"/>
</dbReference>
<protein>
    <submittedName>
        <fullName evidence="1">DNA polymerase III subunit delta</fullName>
    </submittedName>
</protein>
<organism evidence="1 2">
    <name type="scientific">Liquorilactobacillus mali KCTC 3596 = DSM 20444</name>
    <dbReference type="NCBI Taxonomy" id="1046596"/>
    <lineage>
        <taxon>Bacteria</taxon>
        <taxon>Bacillati</taxon>
        <taxon>Bacillota</taxon>
        <taxon>Bacilli</taxon>
        <taxon>Lactobacillales</taxon>
        <taxon>Lactobacillaceae</taxon>
        <taxon>Liquorilactobacillus</taxon>
    </lineage>
</organism>
<dbReference type="PATRIC" id="fig|1046596.6.peg.657"/>
<dbReference type="RefSeq" id="WP_010077664.1">
    <property type="nucleotide sequence ID" value="NZ_AYYH01000017.1"/>
</dbReference>
<dbReference type="SUPFAM" id="SSF52540">
    <property type="entry name" value="P-loop containing nucleoside triphosphate hydrolases"/>
    <property type="match status" value="1"/>
</dbReference>
<dbReference type="InterPro" id="IPR027417">
    <property type="entry name" value="P-loop_NTPase"/>
</dbReference>
<dbReference type="Proteomes" id="UP000050898">
    <property type="component" value="Unassembled WGS sequence"/>
</dbReference>
<proteinExistence type="predicted"/>
<dbReference type="OrthoDB" id="9810148at2"/>
<gene>
    <name evidence="1" type="ORF">FD00_GL000608</name>
</gene>
<dbReference type="GO" id="GO:0003887">
    <property type="term" value="F:DNA-directed DNA polymerase activity"/>
    <property type="evidence" value="ECO:0007669"/>
    <property type="project" value="InterPro"/>
</dbReference>
<sequence>MSDNNEIRKQQTVLTDYFANMIDQGHLAHAYLLTGPKGIGKRALALWITQGIFCKNKIAGNPCLDCEECRRIESGNHPDVVHVVPDGLSIKVDQIRFLKSEFSKSGVEGNRKAFIIEDADKMTISAANSLLKFLEEPSGDVVAFLLTETVNRILPTIVSRCQLFELAKPSSAQLIAMLKKKGITTDKAVILGNLTDSLAESEKIAANENFDKLVRNICVWYLHILQEDARCFVEVQMSLLPLINNKDDEVILLNLIILLVKNSISVYYGKKDNIFVKFQAEFTGLIERLTADKITQAVELVLETRKKLAVNVSFQNVIEALTIDLSQCYHV</sequence>
<dbReference type="FunFam" id="3.40.50.300:FF:001255">
    <property type="entry name" value="DNA polymerase III subunit delta"/>
    <property type="match status" value="1"/>
</dbReference>
<dbReference type="AlphaFoldDB" id="A0A0R2E0S6"/>
<dbReference type="InterPro" id="IPR050238">
    <property type="entry name" value="DNA_Rep/Repair_Clamp_Loader"/>
</dbReference>
<dbReference type="NCBIfam" id="TIGR00678">
    <property type="entry name" value="holB"/>
    <property type="match status" value="1"/>
</dbReference>
<dbReference type="EMBL" id="AYYH01000017">
    <property type="protein sequence ID" value="KRN09872.1"/>
    <property type="molecule type" value="Genomic_DNA"/>
</dbReference>
<comment type="caution">
    <text evidence="1">The sequence shown here is derived from an EMBL/GenBank/DDBJ whole genome shotgun (WGS) entry which is preliminary data.</text>
</comment>
<dbReference type="Pfam" id="PF13177">
    <property type="entry name" value="DNA_pol3_delta2"/>
    <property type="match status" value="1"/>
</dbReference>
<dbReference type="GO" id="GO:0008408">
    <property type="term" value="F:3'-5' exonuclease activity"/>
    <property type="evidence" value="ECO:0007669"/>
    <property type="project" value="InterPro"/>
</dbReference>
<dbReference type="NCBIfam" id="NF005972">
    <property type="entry name" value="PRK08058.1"/>
    <property type="match status" value="1"/>
</dbReference>
<dbReference type="PANTHER" id="PTHR11669:SF8">
    <property type="entry name" value="DNA POLYMERASE III SUBUNIT DELTA"/>
    <property type="match status" value="1"/>
</dbReference>
<accession>A0A0R2E0S6</accession>
<keyword evidence="2" id="KW-1185">Reference proteome</keyword>
<evidence type="ECO:0000313" key="1">
    <source>
        <dbReference type="EMBL" id="KRN09872.1"/>
    </source>
</evidence>
<dbReference type="InterPro" id="IPR004622">
    <property type="entry name" value="DNA_pol_HolB"/>
</dbReference>
<name>A0A0R2E0S6_9LACO</name>